<dbReference type="Gene3D" id="3.40.50.20">
    <property type="match status" value="1"/>
</dbReference>
<dbReference type="Proteomes" id="UP001172159">
    <property type="component" value="Unassembled WGS sequence"/>
</dbReference>
<name>A0AA40A402_9PEZI</name>
<dbReference type="InterPro" id="IPR052032">
    <property type="entry name" value="ATP-dep_AA_Ligase"/>
</dbReference>
<dbReference type="Gene3D" id="3.30.470.20">
    <property type="entry name" value="ATP-grasp fold, B domain"/>
    <property type="match status" value="1"/>
</dbReference>
<dbReference type="InterPro" id="IPR013815">
    <property type="entry name" value="ATP_grasp_subdomain_1"/>
</dbReference>
<dbReference type="PANTHER" id="PTHR43585:SF2">
    <property type="entry name" value="ATP-GRASP ENZYME FSQD"/>
    <property type="match status" value="1"/>
</dbReference>
<dbReference type="InterPro" id="IPR011761">
    <property type="entry name" value="ATP-grasp"/>
</dbReference>
<keyword evidence="2 4" id="KW-0547">Nucleotide-binding</keyword>
<organism evidence="6 7">
    <name type="scientific">Apiosordaria backusii</name>
    <dbReference type="NCBI Taxonomy" id="314023"/>
    <lineage>
        <taxon>Eukaryota</taxon>
        <taxon>Fungi</taxon>
        <taxon>Dikarya</taxon>
        <taxon>Ascomycota</taxon>
        <taxon>Pezizomycotina</taxon>
        <taxon>Sordariomycetes</taxon>
        <taxon>Sordariomycetidae</taxon>
        <taxon>Sordariales</taxon>
        <taxon>Lasiosphaeriaceae</taxon>
        <taxon>Apiosordaria</taxon>
    </lineage>
</organism>
<keyword evidence="7" id="KW-1185">Reference proteome</keyword>
<evidence type="ECO:0000256" key="1">
    <source>
        <dbReference type="ARBA" id="ARBA00022598"/>
    </source>
</evidence>
<dbReference type="Pfam" id="PF13535">
    <property type="entry name" value="ATP-grasp_4"/>
    <property type="match status" value="1"/>
</dbReference>
<dbReference type="PROSITE" id="PS50975">
    <property type="entry name" value="ATP_GRASP"/>
    <property type="match status" value="1"/>
</dbReference>
<feature type="domain" description="ATP-grasp" evidence="5">
    <location>
        <begin position="346"/>
        <end position="577"/>
    </location>
</feature>
<comment type="caution">
    <text evidence="6">The sequence shown here is derived from an EMBL/GenBank/DDBJ whole genome shotgun (WGS) entry which is preliminary data.</text>
</comment>
<dbReference type="EMBL" id="JAUKTV010000018">
    <property type="protein sequence ID" value="KAK0708825.1"/>
    <property type="molecule type" value="Genomic_DNA"/>
</dbReference>
<dbReference type="GO" id="GO:0016874">
    <property type="term" value="F:ligase activity"/>
    <property type="evidence" value="ECO:0007669"/>
    <property type="project" value="UniProtKB-KW"/>
</dbReference>
<dbReference type="GO" id="GO:0046872">
    <property type="term" value="F:metal ion binding"/>
    <property type="evidence" value="ECO:0007669"/>
    <property type="project" value="InterPro"/>
</dbReference>
<sequence>MAVGAFPSERATLAHKPTSSFSSTSASARVQWPLSRPSNLYRPLFGEIISLCELYSIANVVVFPSSSSTQSSYQPYSQQNGAGGAGHGSAPPSPFIEALQNIGLGSPSWSASAISVFTLILPSADGYVTRSDFLKLRLQDFPYKILRTFEPLRPLQKYSAARPSYGPVTSEYDLATLVESAAGVVQWEDLPTSVSFVDLEVYRTRLTEELRDRLHNAPWLSSTPIARKRVALVRGRPNITAGGPVYRAATALGLDLVIVDEEGHWLQADTEENKMHREAFLVTDMTEDAGVVDRIIQSLVNYPLPIHGVFTLSDNFFVAVAQVAEALGLPASPVSAFETSVDKYRSRLLQNVPGQTARVSSVRELESLLSTGSNQQAAFTPRFPLIVKPTKGWSSECVSKVNNLTDLATAVQKATSRHGSAAVIEPFFDGPEMDVNFVLLDGEILFSEIADEPPCDADSNSATVHSTFSPEALTLPSALPAEEQDIAKSTLRDILVNLGFCTGVFHVEARMVNSSFEYRNQDGVVDLVRKHTHSLLDSGAECKLIEINARPPGYRVTVPTRHTYGVDYFAAHMLAAAGDKNRLRLTTRPYSHVLGGNINDSERGAQYWSRLVYIPAPAAGTVQWPSKLAPCEELQRRKPDLADKIVLGVDYCVPGDKVELYTDGARTYVAHLLVVSRESRRDAIRLGEEVQKAFAIDIEAPITIKAEVSDGETDVDPDAEGCE</sequence>
<accession>A0AA40A402</accession>
<gene>
    <name evidence="6" type="ORF">B0T21DRAFT_455103</name>
</gene>
<dbReference type="PANTHER" id="PTHR43585">
    <property type="entry name" value="FUMIPYRROLE BIOSYNTHESIS PROTEIN C"/>
    <property type="match status" value="1"/>
</dbReference>
<reference evidence="6" key="1">
    <citation type="submission" date="2023-06" db="EMBL/GenBank/DDBJ databases">
        <title>Genome-scale phylogeny and comparative genomics of the fungal order Sordariales.</title>
        <authorList>
            <consortium name="Lawrence Berkeley National Laboratory"/>
            <person name="Hensen N."/>
            <person name="Bonometti L."/>
            <person name="Westerberg I."/>
            <person name="Brannstrom I.O."/>
            <person name="Guillou S."/>
            <person name="Cros-Aarteil S."/>
            <person name="Calhoun S."/>
            <person name="Haridas S."/>
            <person name="Kuo A."/>
            <person name="Mondo S."/>
            <person name="Pangilinan J."/>
            <person name="Riley R."/>
            <person name="Labutti K."/>
            <person name="Andreopoulos B."/>
            <person name="Lipzen A."/>
            <person name="Chen C."/>
            <person name="Yanf M."/>
            <person name="Daum C."/>
            <person name="Ng V."/>
            <person name="Clum A."/>
            <person name="Steindorff A."/>
            <person name="Ohm R."/>
            <person name="Martin F."/>
            <person name="Silar P."/>
            <person name="Natvig D."/>
            <person name="Lalanne C."/>
            <person name="Gautier V."/>
            <person name="Ament-Velasquez S.L."/>
            <person name="Kruys A."/>
            <person name="Hutchinson M.I."/>
            <person name="Powell A.J."/>
            <person name="Barry K."/>
            <person name="Miller A.N."/>
            <person name="Grigoriev I.V."/>
            <person name="Debuchy R."/>
            <person name="Gladieux P."/>
            <person name="Thoren M.H."/>
            <person name="Johannesson H."/>
        </authorList>
    </citation>
    <scope>NUCLEOTIDE SEQUENCE</scope>
    <source>
        <strain evidence="6">CBS 540.89</strain>
    </source>
</reference>
<protein>
    <recommendedName>
        <fullName evidence="5">ATP-grasp domain-containing protein</fullName>
    </recommendedName>
</protein>
<dbReference type="InterPro" id="IPR041472">
    <property type="entry name" value="BL00235/CARNS1_N"/>
</dbReference>
<evidence type="ECO:0000313" key="7">
    <source>
        <dbReference type="Proteomes" id="UP001172159"/>
    </source>
</evidence>
<evidence type="ECO:0000256" key="3">
    <source>
        <dbReference type="ARBA" id="ARBA00022840"/>
    </source>
</evidence>
<dbReference type="Gene3D" id="3.30.1490.20">
    <property type="entry name" value="ATP-grasp fold, A domain"/>
    <property type="match status" value="1"/>
</dbReference>
<keyword evidence="1" id="KW-0436">Ligase</keyword>
<keyword evidence="3 4" id="KW-0067">ATP-binding</keyword>
<proteinExistence type="predicted"/>
<evidence type="ECO:0000256" key="2">
    <source>
        <dbReference type="ARBA" id="ARBA00022741"/>
    </source>
</evidence>
<dbReference type="Pfam" id="PF18130">
    <property type="entry name" value="ATPgrasp_N"/>
    <property type="match status" value="1"/>
</dbReference>
<evidence type="ECO:0000313" key="6">
    <source>
        <dbReference type="EMBL" id="KAK0708825.1"/>
    </source>
</evidence>
<evidence type="ECO:0000259" key="5">
    <source>
        <dbReference type="PROSITE" id="PS50975"/>
    </source>
</evidence>
<dbReference type="AlphaFoldDB" id="A0AA40A402"/>
<dbReference type="SUPFAM" id="SSF56059">
    <property type="entry name" value="Glutathione synthetase ATP-binding domain-like"/>
    <property type="match status" value="1"/>
</dbReference>
<dbReference type="GO" id="GO:0005524">
    <property type="term" value="F:ATP binding"/>
    <property type="evidence" value="ECO:0007669"/>
    <property type="project" value="UniProtKB-UniRule"/>
</dbReference>
<evidence type="ECO:0000256" key="4">
    <source>
        <dbReference type="PROSITE-ProRule" id="PRU00409"/>
    </source>
</evidence>